<dbReference type="EMBL" id="JADNRY010000162">
    <property type="protein sequence ID" value="KAF9062785.1"/>
    <property type="molecule type" value="Genomic_DNA"/>
</dbReference>
<organism evidence="1 2">
    <name type="scientific">Rhodocollybia butyracea</name>
    <dbReference type="NCBI Taxonomy" id="206335"/>
    <lineage>
        <taxon>Eukaryota</taxon>
        <taxon>Fungi</taxon>
        <taxon>Dikarya</taxon>
        <taxon>Basidiomycota</taxon>
        <taxon>Agaricomycotina</taxon>
        <taxon>Agaricomycetes</taxon>
        <taxon>Agaricomycetidae</taxon>
        <taxon>Agaricales</taxon>
        <taxon>Marasmiineae</taxon>
        <taxon>Omphalotaceae</taxon>
        <taxon>Rhodocollybia</taxon>
    </lineage>
</organism>
<name>A0A9P5PIN9_9AGAR</name>
<keyword evidence="2" id="KW-1185">Reference proteome</keyword>
<evidence type="ECO:0000313" key="1">
    <source>
        <dbReference type="EMBL" id="KAF9062785.1"/>
    </source>
</evidence>
<sequence>MHACTSNLLWICKRAFLTSCSVRTDHKHVAPASTHPSRPSFNTLEDMLSNTIEASGTDYITARKKTLARDGYRCMLTGCFDTNSCSRNVELAALRGDDADAEVQTCHILNKSALYNLEDLPEDRAGTPARDHAAGVMAILTQFGLEQLVDELIQKGGIHSLRNLLSLISPLHLPFDRLDLWFDETDEENVYQVQVARPNILKLFAYVNRRPHFAVDETIKKVNFRSAHLALPDPRLLALHAVCARVAHMSGAAEYFYELERDAEDTTVITEDSLHLLNNLLSPFTVVSAY</sequence>
<protein>
    <recommendedName>
        <fullName evidence="3">HNH nuclease domain-containing protein</fullName>
    </recommendedName>
</protein>
<dbReference type="Proteomes" id="UP000772434">
    <property type="component" value="Unassembled WGS sequence"/>
</dbReference>
<dbReference type="AlphaFoldDB" id="A0A9P5PIN9"/>
<comment type="caution">
    <text evidence="1">The sequence shown here is derived from an EMBL/GenBank/DDBJ whole genome shotgun (WGS) entry which is preliminary data.</text>
</comment>
<accession>A0A9P5PIN9</accession>
<evidence type="ECO:0008006" key="3">
    <source>
        <dbReference type="Google" id="ProtNLM"/>
    </source>
</evidence>
<proteinExistence type="predicted"/>
<gene>
    <name evidence="1" type="ORF">BDP27DRAFT_1300150</name>
</gene>
<reference evidence="1" key="1">
    <citation type="submission" date="2020-11" db="EMBL/GenBank/DDBJ databases">
        <authorList>
            <consortium name="DOE Joint Genome Institute"/>
            <person name="Ahrendt S."/>
            <person name="Riley R."/>
            <person name="Andreopoulos W."/>
            <person name="Labutti K."/>
            <person name="Pangilinan J."/>
            <person name="Ruiz-Duenas F.J."/>
            <person name="Barrasa J.M."/>
            <person name="Sanchez-Garcia M."/>
            <person name="Camarero S."/>
            <person name="Miyauchi S."/>
            <person name="Serrano A."/>
            <person name="Linde D."/>
            <person name="Babiker R."/>
            <person name="Drula E."/>
            <person name="Ayuso-Fernandez I."/>
            <person name="Pacheco R."/>
            <person name="Padilla G."/>
            <person name="Ferreira P."/>
            <person name="Barriuso J."/>
            <person name="Kellner H."/>
            <person name="Castanera R."/>
            <person name="Alfaro M."/>
            <person name="Ramirez L."/>
            <person name="Pisabarro A.G."/>
            <person name="Kuo A."/>
            <person name="Tritt A."/>
            <person name="Lipzen A."/>
            <person name="He G."/>
            <person name="Yan M."/>
            <person name="Ng V."/>
            <person name="Cullen D."/>
            <person name="Martin F."/>
            <person name="Rosso M.-N."/>
            <person name="Henrissat B."/>
            <person name="Hibbett D."/>
            <person name="Martinez A.T."/>
            <person name="Grigoriev I.V."/>
        </authorList>
    </citation>
    <scope>NUCLEOTIDE SEQUENCE</scope>
    <source>
        <strain evidence="1">AH 40177</strain>
    </source>
</reference>
<evidence type="ECO:0000313" key="2">
    <source>
        <dbReference type="Proteomes" id="UP000772434"/>
    </source>
</evidence>
<dbReference type="OrthoDB" id="2104739at2759"/>